<sequence>MYFLWVLHCFFAVFTVTTGAPIPLEIVDLSYTFDETTPYWPTQKKFDLVVTVNETQDEGYWLQMEEYSSAIHVGTHMDAPCHFAKDRWSVDQIPLDHLIAPAAVVDIKNRAEEDRDALVQVDDLENWEMLSGEKLDGHIVMIRSGWGSRWRDREAFIGTADNDTSKFHFPGISKEAAKWLADNRNVYGVATETISLDNGPSQDLIAHRTLLEKNIYGLENIANMEQIPLYGATLYVMPMKIGSASGAPTRIIATFPKILFAKEGRGVTERSLREIIIFNK</sequence>
<dbReference type="InterPro" id="IPR007325">
    <property type="entry name" value="KFase/CYL"/>
</dbReference>
<gene>
    <name evidence="3" type="ORF">LARSCL_LOCUS2075</name>
</gene>
<evidence type="ECO:0000313" key="4">
    <source>
        <dbReference type="Proteomes" id="UP001497382"/>
    </source>
</evidence>
<keyword evidence="4" id="KW-1185">Reference proteome</keyword>
<dbReference type="AlphaFoldDB" id="A0AAV1YZQ4"/>
<dbReference type="EMBL" id="CAXIEN010000014">
    <property type="protein sequence ID" value="CAL1264567.1"/>
    <property type="molecule type" value="Genomic_DNA"/>
</dbReference>
<keyword evidence="2" id="KW-0732">Signal</keyword>
<dbReference type="PANTHER" id="PTHR31118">
    <property type="entry name" value="CYCLASE-LIKE PROTEIN 2"/>
    <property type="match status" value="1"/>
</dbReference>
<feature type="signal peptide" evidence="2">
    <location>
        <begin position="1"/>
        <end position="19"/>
    </location>
</feature>
<dbReference type="GO" id="GO:0004061">
    <property type="term" value="F:arylformamidase activity"/>
    <property type="evidence" value="ECO:0007669"/>
    <property type="project" value="InterPro"/>
</dbReference>
<dbReference type="GO" id="GO:0019441">
    <property type="term" value="P:L-tryptophan catabolic process to kynurenine"/>
    <property type="evidence" value="ECO:0007669"/>
    <property type="project" value="InterPro"/>
</dbReference>
<proteinExistence type="inferred from homology"/>
<organism evidence="3 4">
    <name type="scientific">Larinioides sclopetarius</name>
    <dbReference type="NCBI Taxonomy" id="280406"/>
    <lineage>
        <taxon>Eukaryota</taxon>
        <taxon>Metazoa</taxon>
        <taxon>Ecdysozoa</taxon>
        <taxon>Arthropoda</taxon>
        <taxon>Chelicerata</taxon>
        <taxon>Arachnida</taxon>
        <taxon>Araneae</taxon>
        <taxon>Araneomorphae</taxon>
        <taxon>Entelegynae</taxon>
        <taxon>Araneoidea</taxon>
        <taxon>Araneidae</taxon>
        <taxon>Larinioides</taxon>
    </lineage>
</organism>
<protein>
    <recommendedName>
        <fullName evidence="5">Cyclase</fullName>
    </recommendedName>
</protein>
<dbReference type="Gene3D" id="3.50.30.50">
    <property type="entry name" value="Putative cyclase"/>
    <property type="match status" value="1"/>
</dbReference>
<name>A0AAV1YZQ4_9ARAC</name>
<evidence type="ECO:0000256" key="2">
    <source>
        <dbReference type="SAM" id="SignalP"/>
    </source>
</evidence>
<reference evidence="3 4" key="1">
    <citation type="submission" date="2024-04" db="EMBL/GenBank/DDBJ databases">
        <authorList>
            <person name="Rising A."/>
            <person name="Reimegard J."/>
            <person name="Sonavane S."/>
            <person name="Akerstrom W."/>
            <person name="Nylinder S."/>
            <person name="Hedman E."/>
            <person name="Kallberg Y."/>
        </authorList>
    </citation>
    <scope>NUCLEOTIDE SEQUENCE [LARGE SCALE GENOMIC DNA]</scope>
</reference>
<evidence type="ECO:0000256" key="1">
    <source>
        <dbReference type="ARBA" id="ARBA00007865"/>
    </source>
</evidence>
<evidence type="ECO:0000313" key="3">
    <source>
        <dbReference type="EMBL" id="CAL1264567.1"/>
    </source>
</evidence>
<feature type="chain" id="PRO_5043740847" description="Cyclase" evidence="2">
    <location>
        <begin position="20"/>
        <end position="280"/>
    </location>
</feature>
<evidence type="ECO:0008006" key="5">
    <source>
        <dbReference type="Google" id="ProtNLM"/>
    </source>
</evidence>
<comment type="similarity">
    <text evidence="1">Belongs to the Cyclase 1 superfamily.</text>
</comment>
<dbReference type="Pfam" id="PF04199">
    <property type="entry name" value="Cyclase"/>
    <property type="match status" value="1"/>
</dbReference>
<dbReference type="Proteomes" id="UP001497382">
    <property type="component" value="Unassembled WGS sequence"/>
</dbReference>
<comment type="caution">
    <text evidence="3">The sequence shown here is derived from an EMBL/GenBank/DDBJ whole genome shotgun (WGS) entry which is preliminary data.</text>
</comment>
<accession>A0AAV1YZQ4</accession>
<dbReference type="InterPro" id="IPR037175">
    <property type="entry name" value="KFase_sf"/>
</dbReference>
<dbReference type="SUPFAM" id="SSF102198">
    <property type="entry name" value="Putative cyclase"/>
    <property type="match status" value="1"/>
</dbReference>
<dbReference type="PANTHER" id="PTHR31118:SF12">
    <property type="entry name" value="CYCLASE-LIKE PROTEIN 2"/>
    <property type="match status" value="1"/>
</dbReference>